<proteinExistence type="predicted"/>
<protein>
    <submittedName>
        <fullName evidence="1">Transcription activator</fullName>
    </submittedName>
</protein>
<dbReference type="STRING" id="661478.OP10G_4552"/>
<dbReference type="Gene3D" id="3.20.80.10">
    <property type="entry name" value="Regulatory factor, effector binding domain"/>
    <property type="match status" value="1"/>
</dbReference>
<dbReference type="AlphaFoldDB" id="A0A068NY83"/>
<evidence type="ECO:0000313" key="2">
    <source>
        <dbReference type="Proteomes" id="UP000027982"/>
    </source>
</evidence>
<reference evidence="1 2" key="1">
    <citation type="journal article" date="2014" name="PLoS ONE">
        <title>The first complete genome sequence of the class fimbriimonadia in the phylum armatimonadetes.</title>
        <authorList>
            <person name="Hu Z.Y."/>
            <person name="Wang Y.Z."/>
            <person name="Im W.T."/>
            <person name="Wang S.Y."/>
            <person name="Zhao G.P."/>
            <person name="Zheng H.J."/>
            <person name="Quan Z.X."/>
        </authorList>
    </citation>
    <scope>NUCLEOTIDE SEQUENCE [LARGE SCALE GENOMIC DNA]</scope>
    <source>
        <strain evidence="1">Gsoil 348</strain>
    </source>
</reference>
<evidence type="ECO:0000313" key="1">
    <source>
        <dbReference type="EMBL" id="AIE87920.1"/>
    </source>
</evidence>
<dbReference type="SUPFAM" id="SSF55136">
    <property type="entry name" value="Probable bacterial effector-binding domain"/>
    <property type="match status" value="1"/>
</dbReference>
<dbReference type="eggNOG" id="COG4978">
    <property type="taxonomic scope" value="Bacteria"/>
</dbReference>
<dbReference type="InterPro" id="IPR011256">
    <property type="entry name" value="Reg_factor_effector_dom_sf"/>
</dbReference>
<accession>A0A068NY83</accession>
<dbReference type="HOGENOM" id="CLU_113664_2_0_0"/>
<keyword evidence="2" id="KW-1185">Reference proteome</keyword>
<name>A0A068NY83_FIMGI</name>
<sequence>MSIRSTETLQGMATVFPRLMPKLMAWAAANHVKPSGPEFIRFNVIDMAKGMEIELGFPVTATVRGSGEVHAGAFPAGRYVFMPFTGNYRDLVGANATLQQWAAKKGIKWKVKSSPKGDVWAGRMEFYLTDPGKEPDPRKWKSEIYYLTLNK</sequence>
<dbReference type="KEGG" id="fgi:OP10G_4552"/>
<dbReference type="Proteomes" id="UP000027982">
    <property type="component" value="Chromosome"/>
</dbReference>
<organism evidence="1 2">
    <name type="scientific">Fimbriimonas ginsengisoli Gsoil 348</name>
    <dbReference type="NCBI Taxonomy" id="661478"/>
    <lineage>
        <taxon>Bacteria</taxon>
        <taxon>Bacillati</taxon>
        <taxon>Armatimonadota</taxon>
        <taxon>Fimbriimonadia</taxon>
        <taxon>Fimbriimonadales</taxon>
        <taxon>Fimbriimonadaceae</taxon>
        <taxon>Fimbriimonas</taxon>
    </lineage>
</organism>
<dbReference type="EMBL" id="CP007139">
    <property type="protein sequence ID" value="AIE87920.1"/>
    <property type="molecule type" value="Genomic_DNA"/>
</dbReference>
<gene>
    <name evidence="1" type="ORF">OP10G_4552</name>
</gene>